<feature type="signal peptide" evidence="5">
    <location>
        <begin position="1"/>
        <end position="21"/>
    </location>
</feature>
<dbReference type="InterPro" id="IPR036249">
    <property type="entry name" value="Thioredoxin-like_sf"/>
</dbReference>
<dbReference type="EMBL" id="QRPV01000027">
    <property type="protein sequence ID" value="RHM40820.1"/>
    <property type="molecule type" value="Genomic_DNA"/>
</dbReference>
<evidence type="ECO:0000313" key="13">
    <source>
        <dbReference type="Proteomes" id="UP000286063"/>
    </source>
</evidence>
<dbReference type="EMBL" id="CP069450">
    <property type="protein sequence ID" value="QRO50794.1"/>
    <property type="molecule type" value="Genomic_DNA"/>
</dbReference>
<dbReference type="PROSITE" id="PS00194">
    <property type="entry name" value="THIOREDOXIN_1"/>
    <property type="match status" value="1"/>
</dbReference>
<keyword evidence="4" id="KW-0676">Redox-active center</keyword>
<sequence>MKYIKLWLVILFLGLLGTASAQITFFEGTFEDAMAKAKKEKKNLFVDFYADWCEPCKLMGEQVFVLPEVGEYFNKNFVCCQLNVESPENKALVQKYKINALPTMLFLNVKGEVLQSINGTKEPAAFVHEAKVVMGEALSFEKLYEKVKKEKKNLDLRQELLLQAPAFIGTQEGYNREKWITRIESLFDAYVADKTLDKMVNPEDFTLLTMFHQQKDKNDPIFDALVKNYQGYVEQVGKADVNRYIISLYNGYIISLCRNGKVEYKQELERLNGDLNQVYGGIPFGDLTAFEAVNFLADGYYNLYRKNLDVFFENMNKYFQGASSTLTVNNYTGPVEDLFSLYQGNIPENAYPKVIPWLEKALAFPQMSVLLRTRVLCLLGDCWKETGDRTKAKQCYNQAFIVSAEIENKQLMVQLQKMIQDRLSVL</sequence>
<dbReference type="Proteomes" id="UP000286038">
    <property type="component" value="Unassembled WGS sequence"/>
</dbReference>
<evidence type="ECO:0000313" key="14">
    <source>
        <dbReference type="Proteomes" id="UP000654720"/>
    </source>
</evidence>
<dbReference type="SUPFAM" id="SSF52833">
    <property type="entry name" value="Thioredoxin-like"/>
    <property type="match status" value="1"/>
</dbReference>
<evidence type="ECO:0000313" key="7">
    <source>
        <dbReference type="EMBL" id="QRO50794.1"/>
    </source>
</evidence>
<dbReference type="GO" id="GO:0005737">
    <property type="term" value="C:cytoplasm"/>
    <property type="evidence" value="ECO:0007669"/>
    <property type="project" value="TreeGrafter"/>
</dbReference>
<dbReference type="InterPro" id="IPR017937">
    <property type="entry name" value="Thioredoxin_CS"/>
</dbReference>
<evidence type="ECO:0000256" key="1">
    <source>
        <dbReference type="ARBA" id="ARBA00022448"/>
    </source>
</evidence>
<dbReference type="PANTHER" id="PTHR45663">
    <property type="entry name" value="GEO12009P1"/>
    <property type="match status" value="1"/>
</dbReference>
<evidence type="ECO:0000256" key="4">
    <source>
        <dbReference type="ARBA" id="ARBA00023284"/>
    </source>
</evidence>
<evidence type="ECO:0000313" key="10">
    <source>
        <dbReference type="EMBL" id="RHM40820.1"/>
    </source>
</evidence>
<dbReference type="PANTHER" id="PTHR45663:SF11">
    <property type="entry name" value="GEO12009P1"/>
    <property type="match status" value="1"/>
</dbReference>
<reference evidence="7 14" key="2">
    <citation type="submission" date="2021-02" db="EMBL/GenBank/DDBJ databases">
        <title>FDA dAtabase for Regulatory Grade micrObial Sequences (FDA-ARGOS): Supporting development and validation of Infectious Disease Dx tests.</title>
        <authorList>
            <person name="Carlson P."/>
            <person name="Fischbach M."/>
            <person name="Hastie J."/>
            <person name="Bilen M."/>
            <person name="Cheng A."/>
            <person name="Tallon L."/>
            <person name="Sadzewicz L."/>
            <person name="Zhao X."/>
            <person name="Boylan J."/>
            <person name="Ott S."/>
            <person name="Bowen H."/>
            <person name="Vavikolanu K."/>
            <person name="Mehta A."/>
            <person name="Aluvathingal J."/>
            <person name="Nadendla S."/>
            <person name="Yan Y."/>
            <person name="Sichtig H."/>
        </authorList>
    </citation>
    <scope>NUCLEOTIDE SEQUENCE [LARGE SCALE GENOMIC DNA]</scope>
    <source>
        <strain evidence="7 14">FDAARGOS_1229</strain>
    </source>
</reference>
<evidence type="ECO:0000256" key="5">
    <source>
        <dbReference type="SAM" id="SignalP"/>
    </source>
</evidence>
<keyword evidence="2" id="KW-0249">Electron transport</keyword>
<dbReference type="EMBL" id="QSCR01000037">
    <property type="protein sequence ID" value="RGY13328.1"/>
    <property type="molecule type" value="Genomic_DNA"/>
</dbReference>
<accession>A0A413IJA2</accession>
<evidence type="ECO:0000256" key="2">
    <source>
        <dbReference type="ARBA" id="ARBA00022982"/>
    </source>
</evidence>
<evidence type="ECO:0000313" key="12">
    <source>
        <dbReference type="Proteomes" id="UP000286038"/>
    </source>
</evidence>
<organism evidence="9 13">
    <name type="scientific">Butyricimonas virosa</name>
    <dbReference type="NCBI Taxonomy" id="544645"/>
    <lineage>
        <taxon>Bacteria</taxon>
        <taxon>Pseudomonadati</taxon>
        <taxon>Bacteroidota</taxon>
        <taxon>Bacteroidia</taxon>
        <taxon>Bacteroidales</taxon>
        <taxon>Odoribacteraceae</taxon>
        <taxon>Butyricimonas</taxon>
    </lineage>
</organism>
<dbReference type="Proteomes" id="UP000286063">
    <property type="component" value="Unassembled WGS sequence"/>
</dbReference>
<keyword evidence="1" id="KW-0813">Transport</keyword>
<evidence type="ECO:0000259" key="6">
    <source>
        <dbReference type="PROSITE" id="PS51352"/>
    </source>
</evidence>
<keyword evidence="5" id="KW-0732">Signal</keyword>
<dbReference type="GO" id="GO:0015035">
    <property type="term" value="F:protein-disulfide reductase activity"/>
    <property type="evidence" value="ECO:0007669"/>
    <property type="project" value="TreeGrafter"/>
</dbReference>
<dbReference type="STRING" id="1121130.GCA_000519105_02793"/>
<gene>
    <name evidence="8" type="ORF">DWW18_17945</name>
    <name evidence="10" type="ORF">DWZ68_15460</name>
    <name evidence="9" type="ORF">DXA50_16525</name>
    <name evidence="7" type="ORF">I6J59_03955</name>
</gene>
<dbReference type="Proteomes" id="UP000654720">
    <property type="component" value="Chromosome"/>
</dbReference>
<dbReference type="Gene3D" id="3.40.30.10">
    <property type="entry name" value="Glutaredoxin"/>
    <property type="match status" value="1"/>
</dbReference>
<evidence type="ECO:0000256" key="3">
    <source>
        <dbReference type="ARBA" id="ARBA00023157"/>
    </source>
</evidence>
<dbReference type="AlphaFoldDB" id="A0A413IJA2"/>
<dbReference type="InterPro" id="IPR006577">
    <property type="entry name" value="UAS"/>
</dbReference>
<evidence type="ECO:0000313" key="11">
    <source>
        <dbReference type="Proteomes" id="UP000283589"/>
    </source>
</evidence>
<keyword evidence="14" id="KW-1185">Reference proteome</keyword>
<dbReference type="OrthoDB" id="1097210at2"/>
<dbReference type="RefSeq" id="WP_027201412.1">
    <property type="nucleotide sequence ID" value="NZ_CABJDM010000027.1"/>
</dbReference>
<evidence type="ECO:0000313" key="8">
    <source>
        <dbReference type="EMBL" id="RGV31317.1"/>
    </source>
</evidence>
<keyword evidence="3" id="KW-1015">Disulfide bond</keyword>
<dbReference type="GeneID" id="93096371"/>
<evidence type="ECO:0000313" key="9">
    <source>
        <dbReference type="EMBL" id="RGY13328.1"/>
    </source>
</evidence>
<dbReference type="PROSITE" id="PS51352">
    <property type="entry name" value="THIOREDOXIN_2"/>
    <property type="match status" value="1"/>
</dbReference>
<feature type="chain" id="PRO_5044602345" evidence="5">
    <location>
        <begin position="22"/>
        <end position="426"/>
    </location>
</feature>
<name>A0A413IJA2_9BACT</name>
<dbReference type="Pfam" id="PF13899">
    <property type="entry name" value="Thioredoxin_7"/>
    <property type="match status" value="1"/>
</dbReference>
<dbReference type="SMART" id="SM00594">
    <property type="entry name" value="UAS"/>
    <property type="match status" value="1"/>
</dbReference>
<dbReference type="Proteomes" id="UP000283589">
    <property type="component" value="Unassembled WGS sequence"/>
</dbReference>
<feature type="domain" description="Thioredoxin" evidence="6">
    <location>
        <begin position="11"/>
        <end position="152"/>
    </location>
</feature>
<proteinExistence type="predicted"/>
<dbReference type="EMBL" id="QRZA01000035">
    <property type="protein sequence ID" value="RGV31317.1"/>
    <property type="molecule type" value="Genomic_DNA"/>
</dbReference>
<reference evidence="11 12" key="1">
    <citation type="submission" date="2018-08" db="EMBL/GenBank/DDBJ databases">
        <title>A genome reference for cultivated species of the human gut microbiota.</title>
        <authorList>
            <person name="Zou Y."/>
            <person name="Xue W."/>
            <person name="Luo G."/>
        </authorList>
    </citation>
    <scope>NUCLEOTIDE SEQUENCE [LARGE SCALE GENOMIC DNA]</scope>
    <source>
        <strain evidence="8 11">AF14-49</strain>
        <strain evidence="10 12">AF34-33</strain>
        <strain evidence="9 13">OF02-7</strain>
    </source>
</reference>
<protein>
    <submittedName>
        <fullName evidence="9">DUF255 domain-containing protein</fullName>
    </submittedName>
    <submittedName>
        <fullName evidence="7">Thioredoxin family protein</fullName>
    </submittedName>
</protein>
<dbReference type="InterPro" id="IPR013766">
    <property type="entry name" value="Thioredoxin_domain"/>
</dbReference>